<protein>
    <submittedName>
        <fullName evidence="4">Uncharacterized protein</fullName>
    </submittedName>
</protein>
<dbReference type="SUPFAM" id="SSF50978">
    <property type="entry name" value="WD40 repeat-like"/>
    <property type="match status" value="1"/>
</dbReference>
<keyword evidence="5" id="KW-1185">Reference proteome</keyword>
<reference evidence="4 5" key="1">
    <citation type="journal article" date="2018" name="Proc. Natl. Acad. Sci. U.S.A.">
        <title>Draft genome sequence of Camellia sinensis var. sinensis provides insights into the evolution of the tea genome and tea quality.</title>
        <authorList>
            <person name="Wei C."/>
            <person name="Yang H."/>
            <person name="Wang S."/>
            <person name="Zhao J."/>
            <person name="Liu C."/>
            <person name="Gao L."/>
            <person name="Xia E."/>
            <person name="Lu Y."/>
            <person name="Tai Y."/>
            <person name="She G."/>
            <person name="Sun J."/>
            <person name="Cao H."/>
            <person name="Tong W."/>
            <person name="Gao Q."/>
            <person name="Li Y."/>
            <person name="Deng W."/>
            <person name="Jiang X."/>
            <person name="Wang W."/>
            <person name="Chen Q."/>
            <person name="Zhang S."/>
            <person name="Li H."/>
            <person name="Wu J."/>
            <person name="Wang P."/>
            <person name="Li P."/>
            <person name="Shi C."/>
            <person name="Zheng F."/>
            <person name="Jian J."/>
            <person name="Huang B."/>
            <person name="Shan D."/>
            <person name="Shi M."/>
            <person name="Fang C."/>
            <person name="Yue Y."/>
            <person name="Li F."/>
            <person name="Li D."/>
            <person name="Wei S."/>
            <person name="Han B."/>
            <person name="Jiang C."/>
            <person name="Yin Y."/>
            <person name="Xia T."/>
            <person name="Zhang Z."/>
            <person name="Bennetzen J.L."/>
            <person name="Zhao S."/>
            <person name="Wan X."/>
        </authorList>
    </citation>
    <scope>NUCLEOTIDE SEQUENCE [LARGE SCALE GENOMIC DNA]</scope>
    <source>
        <strain evidence="5">cv. Shuchazao</strain>
        <tissue evidence="4">Leaf</tissue>
    </source>
</reference>
<accession>A0A4S4EGK8</accession>
<dbReference type="InterPro" id="IPR001680">
    <property type="entry name" value="WD40_rpt"/>
</dbReference>
<dbReference type="InterPro" id="IPR036322">
    <property type="entry name" value="WD40_repeat_dom_sf"/>
</dbReference>
<dbReference type="AlphaFoldDB" id="A0A4S4EGK8"/>
<organism evidence="4 5">
    <name type="scientific">Camellia sinensis var. sinensis</name>
    <name type="common">China tea</name>
    <dbReference type="NCBI Taxonomy" id="542762"/>
    <lineage>
        <taxon>Eukaryota</taxon>
        <taxon>Viridiplantae</taxon>
        <taxon>Streptophyta</taxon>
        <taxon>Embryophyta</taxon>
        <taxon>Tracheophyta</taxon>
        <taxon>Spermatophyta</taxon>
        <taxon>Magnoliopsida</taxon>
        <taxon>eudicotyledons</taxon>
        <taxon>Gunneridae</taxon>
        <taxon>Pentapetalae</taxon>
        <taxon>asterids</taxon>
        <taxon>Ericales</taxon>
        <taxon>Theaceae</taxon>
        <taxon>Camellia</taxon>
    </lineage>
</organism>
<dbReference type="PANTHER" id="PTHR14221">
    <property type="entry name" value="WD REPEAT DOMAIN 44"/>
    <property type="match status" value="1"/>
</dbReference>
<dbReference type="PANTHER" id="PTHR14221:SF0">
    <property type="entry name" value="WD REPEAT-CONTAINING PROTEIN 44"/>
    <property type="match status" value="1"/>
</dbReference>
<dbReference type="SMART" id="SM00320">
    <property type="entry name" value="WD40"/>
    <property type="match status" value="2"/>
</dbReference>
<name>A0A4S4EGK8_CAMSN</name>
<gene>
    <name evidence="4" type="ORF">TEA_014011</name>
</gene>
<evidence type="ECO:0000313" key="4">
    <source>
        <dbReference type="EMBL" id="THG15094.1"/>
    </source>
</evidence>
<evidence type="ECO:0000313" key="5">
    <source>
        <dbReference type="Proteomes" id="UP000306102"/>
    </source>
</evidence>
<keyword evidence="2" id="KW-0677">Repeat</keyword>
<evidence type="ECO:0000256" key="1">
    <source>
        <dbReference type="ARBA" id="ARBA00022574"/>
    </source>
</evidence>
<proteinExistence type="predicted"/>
<keyword evidence="1 3" id="KW-0853">WD repeat</keyword>
<dbReference type="EMBL" id="SDRB02004927">
    <property type="protein sequence ID" value="THG15094.1"/>
    <property type="molecule type" value="Genomic_DNA"/>
</dbReference>
<dbReference type="Proteomes" id="UP000306102">
    <property type="component" value="Unassembled WGS sequence"/>
</dbReference>
<sequence>MTAFFLSHGPLQWRLNRTSPYHAATIKLHASLLWWLNHATRYCGCCTMPLMYVGQEPRCYTEVTVITTRLQRLVAWLEMKVSLQCCELPLPSPLNNHLQLYAQVCIQGKKKSPFKKITGFQFSPSDPKILMVTSADSQVRILHGIDVISKYRGLHNGGSHISASFTSDGVHILSASEDSNIYMWNYNCQDGRLSSQVKSNWSCERFFSNNVSVAIPWCGATHGNSILSDVLATSSSLTLSVNLPRCGSENGSQLQRHNERSRTKFPFTSPDFSLSHGLFSDPLPKGSATWPEEELPSSSSLVVSSAVCKSQYKFLKVSCQSMFGSPHAWGLVIVTGSLDGRIRSFQNYGLPIRV</sequence>
<dbReference type="Gene3D" id="2.130.10.10">
    <property type="entry name" value="YVTN repeat-like/Quinoprotein amine dehydrogenase"/>
    <property type="match status" value="1"/>
</dbReference>
<evidence type="ECO:0000256" key="3">
    <source>
        <dbReference type="PROSITE-ProRule" id="PRU00221"/>
    </source>
</evidence>
<dbReference type="PROSITE" id="PS50082">
    <property type="entry name" value="WD_REPEATS_2"/>
    <property type="match status" value="1"/>
</dbReference>
<evidence type="ECO:0000256" key="2">
    <source>
        <dbReference type="ARBA" id="ARBA00022737"/>
    </source>
</evidence>
<dbReference type="Pfam" id="PF00400">
    <property type="entry name" value="WD40"/>
    <property type="match status" value="1"/>
</dbReference>
<dbReference type="InterPro" id="IPR040324">
    <property type="entry name" value="WDR44/Dgr2"/>
</dbReference>
<comment type="caution">
    <text evidence="4">The sequence shown here is derived from an EMBL/GenBank/DDBJ whole genome shotgun (WGS) entry which is preliminary data.</text>
</comment>
<feature type="repeat" description="WD" evidence="3">
    <location>
        <begin position="162"/>
        <end position="185"/>
    </location>
</feature>
<dbReference type="InterPro" id="IPR015943">
    <property type="entry name" value="WD40/YVTN_repeat-like_dom_sf"/>
</dbReference>